<dbReference type="STRING" id="1429043.X474_16025"/>
<dbReference type="Gene3D" id="2.40.170.20">
    <property type="entry name" value="TonB-dependent receptor, beta-barrel domain"/>
    <property type="match status" value="1"/>
</dbReference>
<dbReference type="GO" id="GO:0009279">
    <property type="term" value="C:cell outer membrane"/>
    <property type="evidence" value="ECO:0007669"/>
    <property type="project" value="UniProtKB-SubCell"/>
</dbReference>
<dbReference type="InParanoid" id="A0A0D2JBF8"/>
<dbReference type="PANTHER" id="PTHR32552">
    <property type="entry name" value="FERRICHROME IRON RECEPTOR-RELATED"/>
    <property type="match status" value="1"/>
</dbReference>
<evidence type="ECO:0000313" key="17">
    <source>
        <dbReference type="Proteomes" id="UP000032233"/>
    </source>
</evidence>
<dbReference type="RefSeq" id="WP_044349874.1">
    <property type="nucleotide sequence ID" value="NZ_AZAC01000019.1"/>
</dbReference>
<comment type="similarity">
    <text evidence="11 12">Belongs to the TonB-dependent receptor family.</text>
</comment>
<evidence type="ECO:0000259" key="14">
    <source>
        <dbReference type="Pfam" id="PF00593"/>
    </source>
</evidence>
<evidence type="ECO:0000256" key="4">
    <source>
        <dbReference type="ARBA" id="ARBA00022496"/>
    </source>
</evidence>
<dbReference type="PROSITE" id="PS52016">
    <property type="entry name" value="TONB_DEPENDENT_REC_3"/>
    <property type="match status" value="1"/>
</dbReference>
<name>A0A0D2JBF8_9BACT</name>
<keyword evidence="5 11" id="KW-0812">Transmembrane</keyword>
<feature type="signal peptide" evidence="13">
    <location>
        <begin position="1"/>
        <end position="25"/>
    </location>
</feature>
<evidence type="ECO:0000256" key="12">
    <source>
        <dbReference type="RuleBase" id="RU003357"/>
    </source>
</evidence>
<dbReference type="PATRIC" id="fig|1429043.3.peg.3390"/>
<dbReference type="Pfam" id="PF07715">
    <property type="entry name" value="Plug"/>
    <property type="match status" value="1"/>
</dbReference>
<keyword evidence="13" id="KW-0732">Signal</keyword>
<dbReference type="EMBL" id="AZAC01000019">
    <property type="protein sequence ID" value="KIX13071.1"/>
    <property type="molecule type" value="Genomic_DNA"/>
</dbReference>
<evidence type="ECO:0000256" key="1">
    <source>
        <dbReference type="ARBA" id="ARBA00004571"/>
    </source>
</evidence>
<evidence type="ECO:0000256" key="5">
    <source>
        <dbReference type="ARBA" id="ARBA00022692"/>
    </source>
</evidence>
<comment type="caution">
    <text evidence="16">The sequence shown here is derived from an EMBL/GenBank/DDBJ whole genome shotgun (WGS) entry which is preliminary data.</text>
</comment>
<keyword evidence="8 12" id="KW-0798">TonB box</keyword>
<evidence type="ECO:0000256" key="6">
    <source>
        <dbReference type="ARBA" id="ARBA00023004"/>
    </source>
</evidence>
<dbReference type="InterPro" id="IPR012910">
    <property type="entry name" value="Plug_dom"/>
</dbReference>
<dbReference type="SUPFAM" id="SSF56935">
    <property type="entry name" value="Porins"/>
    <property type="match status" value="1"/>
</dbReference>
<organism evidence="16 17">
    <name type="scientific">Dethiosulfatarculus sandiegensis</name>
    <dbReference type="NCBI Taxonomy" id="1429043"/>
    <lineage>
        <taxon>Bacteria</taxon>
        <taxon>Pseudomonadati</taxon>
        <taxon>Thermodesulfobacteriota</taxon>
        <taxon>Desulfarculia</taxon>
        <taxon>Desulfarculales</taxon>
        <taxon>Desulfarculaceae</taxon>
        <taxon>Dethiosulfatarculus</taxon>
    </lineage>
</organism>
<feature type="domain" description="TonB-dependent receptor plug" evidence="15">
    <location>
        <begin position="44"/>
        <end position="148"/>
    </location>
</feature>
<evidence type="ECO:0000256" key="7">
    <source>
        <dbReference type="ARBA" id="ARBA00023065"/>
    </source>
</evidence>
<evidence type="ECO:0000256" key="2">
    <source>
        <dbReference type="ARBA" id="ARBA00022448"/>
    </source>
</evidence>
<proteinExistence type="inferred from homology"/>
<sequence>MRNKTRLTILVMILSICAQNTITWANTHNLEEISVTAQKYEQDPQSVPISLDHFSEVQLEDSKINNLFDLLTFSPNTHMLERSCEHIVVIRGISPFRGCTYSPAAFYVDEVSYPLHYMQNIELFELERAEILKGPQGTLYGRNAESGVISLFTKQPGNQVKGNISADYGNYNTLRTIAGVSGPVIEDKLFLGLSGMYYSTNGYVENIANGDDKAADKNRASGRANLRWTPSESWDISLLADFITADDHGGESRVLSGPMATEPHKNRRDTDAFLRQDWNSQTLRAKYTTDTVKVVSVTNTLYQTLEKVNDADLWDNPGMKAINPIDMTERQYSQELRVSSTYDSPLQWLLGAYGFIEDSHFDYRYEVLSANSIYMRPVTDVDTNGYAFFGQATYTMFDKLHLTLGLRFDHQSMEGDLRDDVKKVRYSKDLEFNEVLPKMSLSYDIDPDVMVYASAAKGYMVGGYNWGLTGTIDTFCFDPEYTWNYEVGVKSKWLDNKLMANLSVFYISIDDKQVSELHPTIAATTITNAAEATSKGFEFQLQAKPLSCLDIFGGFGYTEATFDKFNATVWNSTGTALTTKNYEGNHLTYAPKYTYNFGAQYTADSGIFARADFLGTGPFFGDAANKAEQSSYMTVNLQLGYKTNTLDFVLWMKNAFDEEYLTFLSPFRQSMVGIDGPPQTFGASLTYRF</sequence>
<keyword evidence="17" id="KW-1185">Reference proteome</keyword>
<reference evidence="16 17" key="1">
    <citation type="submission" date="2013-11" db="EMBL/GenBank/DDBJ databases">
        <title>Metagenomic analysis of a methanogenic consortium involved in long chain n-alkane degradation.</title>
        <authorList>
            <person name="Davidova I.A."/>
            <person name="Callaghan A.V."/>
            <person name="Wawrik B."/>
            <person name="Pruitt S."/>
            <person name="Marks C."/>
            <person name="Duncan K.E."/>
            <person name="Suflita J.M."/>
        </authorList>
    </citation>
    <scope>NUCLEOTIDE SEQUENCE [LARGE SCALE GENOMIC DNA]</scope>
    <source>
        <strain evidence="16 17">SPR</strain>
    </source>
</reference>
<dbReference type="Pfam" id="PF00593">
    <property type="entry name" value="TonB_dep_Rec_b-barrel"/>
    <property type="match status" value="1"/>
</dbReference>
<evidence type="ECO:0000313" key="16">
    <source>
        <dbReference type="EMBL" id="KIX13071.1"/>
    </source>
</evidence>
<keyword evidence="2 11" id="KW-0813">Transport</keyword>
<dbReference type="GO" id="GO:0006826">
    <property type="term" value="P:iron ion transport"/>
    <property type="evidence" value="ECO:0007669"/>
    <property type="project" value="UniProtKB-KW"/>
</dbReference>
<evidence type="ECO:0000256" key="8">
    <source>
        <dbReference type="ARBA" id="ARBA00023077"/>
    </source>
</evidence>
<keyword evidence="9 11" id="KW-0472">Membrane</keyword>
<evidence type="ECO:0000256" key="10">
    <source>
        <dbReference type="ARBA" id="ARBA00023237"/>
    </source>
</evidence>
<keyword evidence="4" id="KW-0410">Iron transport</keyword>
<comment type="subcellular location">
    <subcellularLocation>
        <location evidence="1 11">Cell outer membrane</location>
        <topology evidence="1 11">Multi-pass membrane protein</topology>
    </subcellularLocation>
</comment>
<evidence type="ECO:0000256" key="11">
    <source>
        <dbReference type="PROSITE-ProRule" id="PRU01360"/>
    </source>
</evidence>
<feature type="chain" id="PRO_5002261463" description="TonB-denpendent receptor" evidence="13">
    <location>
        <begin position="26"/>
        <end position="689"/>
    </location>
</feature>
<dbReference type="PANTHER" id="PTHR32552:SF81">
    <property type="entry name" value="TONB-DEPENDENT OUTER MEMBRANE RECEPTOR"/>
    <property type="match status" value="1"/>
</dbReference>
<dbReference type="InterPro" id="IPR039426">
    <property type="entry name" value="TonB-dep_rcpt-like"/>
</dbReference>
<evidence type="ECO:0000259" key="15">
    <source>
        <dbReference type="Pfam" id="PF07715"/>
    </source>
</evidence>
<accession>A0A0D2JBF8</accession>
<dbReference type="CDD" id="cd01347">
    <property type="entry name" value="ligand_gated_channel"/>
    <property type="match status" value="1"/>
</dbReference>
<keyword evidence="3 11" id="KW-1134">Transmembrane beta strand</keyword>
<dbReference type="FunCoup" id="A0A0D2JBF8">
    <property type="interactions" value="118"/>
</dbReference>
<dbReference type="Proteomes" id="UP000032233">
    <property type="component" value="Unassembled WGS sequence"/>
</dbReference>
<feature type="domain" description="TonB-dependent receptor-like beta-barrel" evidence="14">
    <location>
        <begin position="271"/>
        <end position="653"/>
    </location>
</feature>
<keyword evidence="10 11" id="KW-0998">Cell outer membrane</keyword>
<gene>
    <name evidence="16" type="ORF">X474_16025</name>
</gene>
<evidence type="ECO:0008006" key="18">
    <source>
        <dbReference type="Google" id="ProtNLM"/>
    </source>
</evidence>
<keyword evidence="6" id="KW-0408">Iron</keyword>
<dbReference type="InterPro" id="IPR000531">
    <property type="entry name" value="Beta-barrel_TonB"/>
</dbReference>
<evidence type="ECO:0000256" key="3">
    <source>
        <dbReference type="ARBA" id="ARBA00022452"/>
    </source>
</evidence>
<dbReference type="InterPro" id="IPR036942">
    <property type="entry name" value="Beta-barrel_TonB_sf"/>
</dbReference>
<evidence type="ECO:0000256" key="9">
    <source>
        <dbReference type="ARBA" id="ARBA00023136"/>
    </source>
</evidence>
<keyword evidence="7" id="KW-0406">Ion transport</keyword>
<protein>
    <recommendedName>
        <fullName evidence="18">TonB-denpendent receptor</fullName>
    </recommendedName>
</protein>
<dbReference type="AlphaFoldDB" id="A0A0D2JBF8"/>
<evidence type="ECO:0000256" key="13">
    <source>
        <dbReference type="SAM" id="SignalP"/>
    </source>
</evidence>